<dbReference type="Gene3D" id="1.25.40.90">
    <property type="match status" value="1"/>
</dbReference>
<feature type="compositionally biased region" description="Gly residues" evidence="3">
    <location>
        <begin position="208"/>
        <end position="220"/>
    </location>
</feature>
<comment type="caution">
    <text evidence="5">The sequence shown here is derived from an EMBL/GenBank/DDBJ whole genome shotgun (WGS) entry which is preliminary data.</text>
</comment>
<reference evidence="5 6" key="1">
    <citation type="submission" date="2024-06" db="EMBL/GenBank/DDBJ databases">
        <authorList>
            <person name="Kraege A."/>
            <person name="Thomma B."/>
        </authorList>
    </citation>
    <scope>NUCLEOTIDE SEQUENCE [LARGE SCALE GENOMIC DNA]</scope>
</reference>
<gene>
    <name evidence="5" type="primary">g1709</name>
    <name evidence="5" type="ORF">VP750_LOCUS1461</name>
</gene>
<accession>A0ABP1FP25</accession>
<dbReference type="InterPro" id="IPR013809">
    <property type="entry name" value="ENTH"/>
</dbReference>
<evidence type="ECO:0000313" key="5">
    <source>
        <dbReference type="EMBL" id="CAL5219802.1"/>
    </source>
</evidence>
<dbReference type="EMBL" id="CAXHTA020000002">
    <property type="protein sequence ID" value="CAL5219802.1"/>
    <property type="molecule type" value="Genomic_DNA"/>
</dbReference>
<feature type="region of interest" description="Disordered" evidence="3">
    <location>
        <begin position="208"/>
        <end position="239"/>
    </location>
</feature>
<dbReference type="SUPFAM" id="SSF48464">
    <property type="entry name" value="ENTH/VHS domain"/>
    <property type="match status" value="1"/>
</dbReference>
<dbReference type="InterPro" id="IPR008942">
    <property type="entry name" value="ENTH_VHS"/>
</dbReference>
<feature type="compositionally biased region" description="Low complexity" evidence="3">
    <location>
        <begin position="511"/>
        <end position="521"/>
    </location>
</feature>
<keyword evidence="2" id="KW-0968">Cytoplasmic vesicle</keyword>
<feature type="compositionally biased region" description="Polar residues" evidence="3">
    <location>
        <begin position="522"/>
        <end position="539"/>
    </location>
</feature>
<name>A0ABP1FP25_9CHLO</name>
<evidence type="ECO:0000259" key="4">
    <source>
        <dbReference type="PROSITE" id="PS50942"/>
    </source>
</evidence>
<feature type="compositionally biased region" description="Low complexity" evidence="3">
    <location>
        <begin position="453"/>
        <end position="467"/>
    </location>
</feature>
<keyword evidence="6" id="KW-1185">Reference proteome</keyword>
<feature type="compositionally biased region" description="Low complexity" evidence="3">
    <location>
        <begin position="544"/>
        <end position="561"/>
    </location>
</feature>
<feature type="compositionally biased region" description="Basic and acidic residues" evidence="3">
    <location>
        <begin position="224"/>
        <end position="239"/>
    </location>
</feature>
<sequence>MDINWQKHGTEALSYLKGIGNKVKQVALQLTEIEVKVEDATNNEPWGPHGKDMAEITKASYELENYKQIMGVIARRLQDQGEEWRHVYKSLLLLEYMSKHGPQKVVEEIVSNVGVIEKLTNFQHKDANGKDWGLNVRQRAKELIALVTDTERVRSERHKAKANASKYTGVSSDDIKSGGFGAKASGFGSSAAATFGLPRKYSGSLGSSGLGSSGGFGSGSRSGSYHDYDEPYDSDPKEATRERIERLKKEGAVEFEEGSGDKGAIPLPKVPVLKQGRAAVSEAKAEELKGPKKLSEFKVNPSIAATLGQLPASGALQPPQAKAASNGTIPAVHAQAATPADLLLELDAPAAAAPAPSGGHDDWDAFAGGESSAASKPAAHDDWMSGFDASSNGAGSAAPASSDPFGQLAGPPATAPAPRQPTAADPFAQLSAPGPSAAPAQQHSADPFADPFSATSSASGHASAPARAAPPPLALSDDFFSMPAQPGPSMGGMQGHMGSSSAGDFGMFGGQPQAAPQPQAQSSFGAMQQSSGGFGSFTQPFPAPSALGSSAAPSASKPTAAQGNSFSHGPLNPAAPQSLGGPTKSKDPFADLASLGSAF</sequence>
<comment type="subcellular location">
    <subcellularLocation>
        <location evidence="1">Cytoplasmic vesicle</location>
        <location evidence="1">Clathrin-coated vesicle</location>
    </subcellularLocation>
</comment>
<dbReference type="PANTHER" id="PTHR12276">
    <property type="entry name" value="EPSIN/ENT-RELATED"/>
    <property type="match status" value="1"/>
</dbReference>
<dbReference type="CDD" id="cd03571">
    <property type="entry name" value="ENTH"/>
    <property type="match status" value="1"/>
</dbReference>
<organism evidence="5 6">
    <name type="scientific">Coccomyxa viridis</name>
    <dbReference type="NCBI Taxonomy" id="1274662"/>
    <lineage>
        <taxon>Eukaryota</taxon>
        <taxon>Viridiplantae</taxon>
        <taxon>Chlorophyta</taxon>
        <taxon>core chlorophytes</taxon>
        <taxon>Trebouxiophyceae</taxon>
        <taxon>Trebouxiophyceae incertae sedis</taxon>
        <taxon>Coccomyxaceae</taxon>
        <taxon>Coccomyxa</taxon>
    </lineage>
</organism>
<feature type="compositionally biased region" description="Low complexity" evidence="3">
    <location>
        <begin position="385"/>
        <end position="412"/>
    </location>
</feature>
<feature type="domain" description="ENTH" evidence="4">
    <location>
        <begin position="25"/>
        <end position="157"/>
    </location>
</feature>
<proteinExistence type="predicted"/>
<evidence type="ECO:0000256" key="2">
    <source>
        <dbReference type="ARBA" id="ARBA00023329"/>
    </source>
</evidence>
<protein>
    <submittedName>
        <fullName evidence="5">G1709 protein</fullName>
    </submittedName>
</protein>
<evidence type="ECO:0000256" key="1">
    <source>
        <dbReference type="ARBA" id="ARBA00004132"/>
    </source>
</evidence>
<feature type="region of interest" description="Disordered" evidence="3">
    <location>
        <begin position="351"/>
        <end position="599"/>
    </location>
</feature>
<dbReference type="PROSITE" id="PS50942">
    <property type="entry name" value="ENTH"/>
    <property type="match status" value="1"/>
</dbReference>
<evidence type="ECO:0000256" key="3">
    <source>
        <dbReference type="SAM" id="MobiDB-lite"/>
    </source>
</evidence>
<evidence type="ECO:0000313" key="6">
    <source>
        <dbReference type="Proteomes" id="UP001497392"/>
    </source>
</evidence>
<dbReference type="PANTHER" id="PTHR12276:SF45">
    <property type="entry name" value="CLATHRIN INTERACTOR 1"/>
    <property type="match status" value="1"/>
</dbReference>
<dbReference type="SMART" id="SM00273">
    <property type="entry name" value="ENTH"/>
    <property type="match status" value="1"/>
</dbReference>
<dbReference type="Proteomes" id="UP001497392">
    <property type="component" value="Unassembled WGS sequence"/>
</dbReference>
<feature type="compositionally biased region" description="Low complexity" evidence="3">
    <location>
        <begin position="420"/>
        <end position="445"/>
    </location>
</feature>
<dbReference type="Pfam" id="PF01417">
    <property type="entry name" value="ENTH"/>
    <property type="match status" value="1"/>
</dbReference>